<evidence type="ECO:0000256" key="2">
    <source>
        <dbReference type="ARBA" id="ARBA00004496"/>
    </source>
</evidence>
<feature type="domain" description="Galactose-1-phosphate uridyl transferase C-terminal" evidence="12">
    <location>
        <begin position="301"/>
        <end position="496"/>
    </location>
</feature>
<keyword evidence="14" id="KW-1185">Reference proteome</keyword>
<dbReference type="Pfam" id="PF02744">
    <property type="entry name" value="GalP_UDP_tr_C"/>
    <property type="match status" value="1"/>
</dbReference>
<dbReference type="EC" id="2.7.7.12" evidence="10"/>
<evidence type="ECO:0000256" key="5">
    <source>
        <dbReference type="ARBA" id="ARBA00022490"/>
    </source>
</evidence>
<proteinExistence type="inferred from homology"/>
<evidence type="ECO:0000256" key="1">
    <source>
        <dbReference type="ARBA" id="ARBA00001107"/>
    </source>
</evidence>
<evidence type="ECO:0000313" key="14">
    <source>
        <dbReference type="Proteomes" id="UP000004431"/>
    </source>
</evidence>
<comment type="pathway">
    <text evidence="3 10">Carbohydrate metabolism; galactose metabolism.</text>
</comment>
<protein>
    <recommendedName>
        <fullName evidence="10">Galactose-1-phosphate uridylyltransferase</fullName>
        <shortName evidence="10">Gal-1-P uridylyltransferase</shortName>
        <ecNumber evidence="10">2.7.7.12</ecNumber>
    </recommendedName>
    <alternativeName>
        <fullName evidence="10">UDP-glucose--hexose-1-phosphate uridylyltransferase</fullName>
    </alternativeName>
</protein>
<comment type="subcellular location">
    <subcellularLocation>
        <location evidence="2 10">Cytoplasm</location>
    </subcellularLocation>
</comment>
<evidence type="ECO:0000256" key="7">
    <source>
        <dbReference type="ARBA" id="ARBA00022695"/>
    </source>
</evidence>
<dbReference type="Proteomes" id="UP000004431">
    <property type="component" value="Unassembled WGS sequence"/>
</dbReference>
<dbReference type="PANTHER" id="PTHR39191">
    <property type="entry name" value="GALACTOSE-1-PHOSPHATE URIDYLYLTRANSFERASE"/>
    <property type="match status" value="1"/>
</dbReference>
<dbReference type="InterPro" id="IPR005849">
    <property type="entry name" value="GalP_Utransf_N"/>
</dbReference>
<dbReference type="HAMAP" id="MF_00571">
    <property type="entry name" value="GalP_UDP_trans"/>
    <property type="match status" value="1"/>
</dbReference>
<evidence type="ECO:0000313" key="13">
    <source>
        <dbReference type="EMBL" id="EFL44084.1"/>
    </source>
</evidence>
<name>A0ABP2IYF9_9ACTN</name>
<reference evidence="13 14" key="1">
    <citation type="submission" date="2010-08" db="EMBL/GenBank/DDBJ databases">
        <authorList>
            <person name="Durkin A.S."/>
            <person name="Madupu R."/>
            <person name="Torralba M."/>
            <person name="Gillis M."/>
            <person name="Methe B."/>
            <person name="Sutton G."/>
            <person name="Nelson K.E."/>
        </authorList>
    </citation>
    <scope>NUCLEOTIDE SEQUENCE [LARGE SCALE GENOMIC DNA]</scope>
    <source>
        <strain evidence="13 14">PB189-T1-4</strain>
    </source>
</reference>
<keyword evidence="8 10" id="KW-0299">Galactose metabolism</keyword>
<evidence type="ECO:0000256" key="10">
    <source>
        <dbReference type="HAMAP-Rule" id="MF_00571"/>
    </source>
</evidence>
<dbReference type="InterPro" id="IPR000766">
    <property type="entry name" value="GalP_uridyl_Trfase_II"/>
</dbReference>
<evidence type="ECO:0000256" key="6">
    <source>
        <dbReference type="ARBA" id="ARBA00022679"/>
    </source>
</evidence>
<keyword evidence="9 10" id="KW-0119">Carbohydrate metabolism</keyword>
<evidence type="ECO:0000259" key="11">
    <source>
        <dbReference type="Pfam" id="PF01087"/>
    </source>
</evidence>
<comment type="similarity">
    <text evidence="4 10">Belongs to the galactose-1-phosphate uridylyltransferase type 2 family.</text>
</comment>
<keyword evidence="7 10" id="KW-0548">Nucleotidyltransferase</keyword>
<comment type="catalytic activity">
    <reaction evidence="1 10">
        <text>alpha-D-galactose 1-phosphate + UDP-alpha-D-glucose = alpha-D-glucose 1-phosphate + UDP-alpha-D-galactose</text>
        <dbReference type="Rhea" id="RHEA:13989"/>
        <dbReference type="ChEBI" id="CHEBI:58336"/>
        <dbReference type="ChEBI" id="CHEBI:58601"/>
        <dbReference type="ChEBI" id="CHEBI:58885"/>
        <dbReference type="ChEBI" id="CHEBI:66914"/>
        <dbReference type="EC" id="2.7.7.12"/>
    </reaction>
</comment>
<dbReference type="InterPro" id="IPR005850">
    <property type="entry name" value="GalP_Utransf_C"/>
</dbReference>
<organism evidence="13 14">
    <name type="scientific">Fannyhessea vaginae PB189-T1-4</name>
    <dbReference type="NCBI Taxonomy" id="866774"/>
    <lineage>
        <taxon>Bacteria</taxon>
        <taxon>Bacillati</taxon>
        <taxon>Actinomycetota</taxon>
        <taxon>Coriobacteriia</taxon>
        <taxon>Coriobacteriales</taxon>
        <taxon>Atopobiaceae</taxon>
        <taxon>Fannyhessea</taxon>
    </lineage>
</organism>
<keyword evidence="5 10" id="KW-0963">Cytoplasm</keyword>
<evidence type="ECO:0000256" key="8">
    <source>
        <dbReference type="ARBA" id="ARBA00023144"/>
    </source>
</evidence>
<dbReference type="PROSITE" id="PS01163">
    <property type="entry name" value="GAL_P_UDP_TRANSF_II"/>
    <property type="match status" value="1"/>
</dbReference>
<dbReference type="Pfam" id="PF01087">
    <property type="entry name" value="GalP_UDP_transf"/>
    <property type="match status" value="1"/>
</dbReference>
<comment type="caution">
    <text evidence="13">The sequence shown here is derived from an EMBL/GenBank/DDBJ whole genome shotgun (WGS) entry which is preliminary data.</text>
</comment>
<dbReference type="InterPro" id="IPR023425">
    <property type="entry name" value="GalP_uridyl_Trfase_II_CS"/>
</dbReference>
<gene>
    <name evidence="10" type="primary">galT</name>
    <name evidence="13" type="ORF">HMPREF9248_0310</name>
</gene>
<sequence>MAQLTSPASRTAQVQNSGKKVQSAAQEVQSVSPRAQVVRDVETLVDYALLCNLIQTGDKIWAFNSICSCIGEIEAAPEELWLTTTKQDAGANITTDTFPIEAHLTKLAQVAIANHKEEDTPSGRDRVAMNIIGMLMPRPSTVSDTFMQLMHSKGSAAACAYLYTLSCQTCYVRKEAIARNLAWTSTIDGNELEITINLSKPEKDPKAIAAAGSAPQGERYPACQLCIQNEGFAGRSGAAAGGAHPARNNLRIIPLTLGGERWGFQYSPYAYFSEHSIVMSASHRPMHIDTSAFSNLLEFVDTFDAYMIGSNADLPIVGGSILSHDHYQTGLHVFPLMKAPTRCCVALAGYNGVAAEELIWPLSTIRLTACSKDELIRAATHVLDTWKAYNDKEAGVVAYDSDGTRHNTITPIARKVPASSIRNEVAAICYTEHANAAAQTVYELYLALRCNITSKAHPLGVFHPHAEYHHIKKENIGLIEVMGLAILPARLKSELHDLCDVLETAQNEGLFNKAARESADAEAQAHVAADTVYARCIEKPSCNLHAAWARDIATRIYDKRQSEHKAAYSRDELEALLREETSQVFWHVLENAGVFKLTDNGFAQFDAFVDAVNK</sequence>
<feature type="domain" description="Galactose-1-phosphate uridyl transferase N-terminal" evidence="11">
    <location>
        <begin position="99"/>
        <end position="285"/>
    </location>
</feature>
<evidence type="ECO:0000259" key="12">
    <source>
        <dbReference type="Pfam" id="PF02744"/>
    </source>
</evidence>
<accession>A0ABP2IYF9</accession>
<evidence type="ECO:0000256" key="9">
    <source>
        <dbReference type="ARBA" id="ARBA00023277"/>
    </source>
</evidence>
<evidence type="ECO:0000256" key="3">
    <source>
        <dbReference type="ARBA" id="ARBA00004947"/>
    </source>
</evidence>
<dbReference type="RefSeq" id="WP_006304095.1">
    <property type="nucleotide sequence ID" value="NZ_AEDQ01000018.1"/>
</dbReference>
<evidence type="ECO:0000256" key="4">
    <source>
        <dbReference type="ARBA" id="ARBA00008706"/>
    </source>
</evidence>
<dbReference type="EMBL" id="AEDQ01000018">
    <property type="protein sequence ID" value="EFL44084.1"/>
    <property type="molecule type" value="Genomic_DNA"/>
</dbReference>
<dbReference type="PANTHER" id="PTHR39191:SF1">
    <property type="entry name" value="DUF4922 DOMAIN-CONTAINING PROTEIN"/>
    <property type="match status" value="1"/>
</dbReference>
<dbReference type="GO" id="GO:0016779">
    <property type="term" value="F:nucleotidyltransferase activity"/>
    <property type="evidence" value="ECO:0007669"/>
    <property type="project" value="UniProtKB-KW"/>
</dbReference>
<keyword evidence="6 10" id="KW-0808">Transferase</keyword>